<dbReference type="ExpressionAtlas" id="F1SAY2">
    <property type="expression patterns" value="baseline and differential"/>
</dbReference>
<feature type="region of interest" description="Disordered" evidence="27">
    <location>
        <begin position="408"/>
        <end position="429"/>
    </location>
</feature>
<dbReference type="Pfam" id="PF06839">
    <property type="entry name" value="Zn_ribbon_GRF"/>
    <property type="match status" value="1"/>
</dbReference>
<feature type="domain" description="GRF-type" evidence="30">
    <location>
        <begin position="266"/>
        <end position="306"/>
    </location>
</feature>
<dbReference type="GeneTree" id="ENSGT00940000162718"/>
<feature type="compositionally biased region" description="Basic and acidic residues" evidence="27">
    <location>
        <begin position="552"/>
        <end position="562"/>
    </location>
</feature>
<dbReference type="InterPro" id="IPR038718">
    <property type="entry name" value="SNF2-like_sf"/>
</dbReference>
<feature type="compositionally biased region" description="Acidic residues" evidence="27">
    <location>
        <begin position="609"/>
        <end position="623"/>
    </location>
</feature>
<keyword evidence="20" id="KW-0539">Nucleus</keyword>
<feature type="domain" description="Helicase C-terminal" evidence="29">
    <location>
        <begin position="1256"/>
        <end position="1421"/>
    </location>
</feature>
<keyword evidence="7" id="KW-0507">mRNA processing</keyword>
<evidence type="ECO:0000313" key="31">
    <source>
        <dbReference type="Ensembl" id="ENSSSCP00000007181.5"/>
    </source>
</evidence>
<evidence type="ECO:0000313" key="32">
    <source>
        <dbReference type="Proteomes" id="UP000008227"/>
    </source>
</evidence>
<gene>
    <name evidence="31 33" type="primary">TTF2</name>
</gene>
<evidence type="ECO:0000256" key="3">
    <source>
        <dbReference type="ARBA" id="ARBA00007025"/>
    </source>
</evidence>
<evidence type="ECO:0000256" key="7">
    <source>
        <dbReference type="ARBA" id="ARBA00022664"/>
    </source>
</evidence>
<evidence type="ECO:0000256" key="15">
    <source>
        <dbReference type="ARBA" id="ARBA00022840"/>
    </source>
</evidence>
<evidence type="ECO:0000259" key="29">
    <source>
        <dbReference type="PROSITE" id="PS51194"/>
    </source>
</evidence>
<feature type="region of interest" description="Disordered" evidence="27">
    <location>
        <begin position="450"/>
        <end position="671"/>
    </location>
</feature>
<dbReference type="InterPro" id="IPR001650">
    <property type="entry name" value="Helicase_C-like"/>
</dbReference>
<keyword evidence="14" id="KW-0862">Zinc</keyword>
<evidence type="ECO:0000256" key="9">
    <source>
        <dbReference type="ARBA" id="ARBA00022728"/>
    </source>
</evidence>
<dbReference type="PANTHER" id="PTHR45626">
    <property type="entry name" value="TRANSCRIPTION TERMINATION FACTOR 2-RELATED"/>
    <property type="match status" value="1"/>
</dbReference>
<dbReference type="FunCoup" id="F1SAY2">
    <property type="interactions" value="843"/>
</dbReference>
<dbReference type="Gene3D" id="3.40.50.10810">
    <property type="entry name" value="Tandem AAA-ATPase domain"/>
    <property type="match status" value="1"/>
</dbReference>
<name>F1SAY2_PIG</name>
<feature type="compositionally biased region" description="Polar residues" evidence="27">
    <location>
        <begin position="528"/>
        <end position="538"/>
    </location>
</feature>
<evidence type="ECO:0000256" key="25">
    <source>
        <dbReference type="ARBA" id="ARBA00082628"/>
    </source>
</evidence>
<dbReference type="InterPro" id="IPR014001">
    <property type="entry name" value="Helicase_ATP-bd"/>
</dbReference>
<organism evidence="31 32">
    <name type="scientific">Sus scrofa</name>
    <name type="common">Pig</name>
    <dbReference type="NCBI Taxonomy" id="9823"/>
    <lineage>
        <taxon>Eukaryota</taxon>
        <taxon>Metazoa</taxon>
        <taxon>Chordata</taxon>
        <taxon>Craniata</taxon>
        <taxon>Vertebrata</taxon>
        <taxon>Euteleostomi</taxon>
        <taxon>Mammalia</taxon>
        <taxon>Eutheria</taxon>
        <taxon>Laurasiatheria</taxon>
        <taxon>Artiodactyla</taxon>
        <taxon>Suina</taxon>
        <taxon>Suidae</taxon>
        <taxon>Sus</taxon>
    </lineage>
</organism>
<dbReference type="Proteomes" id="UP000008227">
    <property type="component" value="Chromosome 4"/>
</dbReference>
<keyword evidence="10" id="KW-0547">Nucleotide-binding</keyword>
<dbReference type="Pfam" id="PF00176">
    <property type="entry name" value="SNF2-rel_dom"/>
    <property type="match status" value="1"/>
</dbReference>
<reference evidence="31" key="4">
    <citation type="submission" date="2025-09" db="UniProtKB">
        <authorList>
            <consortium name="Ensembl"/>
        </authorList>
    </citation>
    <scope>IDENTIFICATION</scope>
</reference>
<keyword evidence="15" id="KW-0067">ATP-binding</keyword>
<feature type="region of interest" description="Disordered" evidence="27">
    <location>
        <begin position="1138"/>
        <end position="1168"/>
    </location>
</feature>
<evidence type="ECO:0000256" key="26">
    <source>
        <dbReference type="PROSITE-ProRule" id="PRU01343"/>
    </source>
</evidence>
<feature type="compositionally biased region" description="Basic and acidic residues" evidence="27">
    <location>
        <begin position="508"/>
        <end position="523"/>
    </location>
</feature>
<dbReference type="GO" id="GO:0008380">
    <property type="term" value="P:RNA splicing"/>
    <property type="evidence" value="ECO:0007669"/>
    <property type="project" value="UniProtKB-KW"/>
</dbReference>
<dbReference type="InterPro" id="IPR010666">
    <property type="entry name" value="Znf_GRF"/>
</dbReference>
<accession>F1SAY2</accession>
<dbReference type="FunFam" id="3.40.50.300:FF:001502">
    <property type="entry name" value="Transcription termination factor 2"/>
    <property type="match status" value="1"/>
</dbReference>
<dbReference type="PROSITE" id="PS51194">
    <property type="entry name" value="HELICASE_CTER"/>
    <property type="match status" value="1"/>
</dbReference>
<dbReference type="GO" id="GO:0006397">
    <property type="term" value="P:mRNA processing"/>
    <property type="evidence" value="ECO:0007669"/>
    <property type="project" value="UniProtKB-KW"/>
</dbReference>
<evidence type="ECO:0000256" key="2">
    <source>
        <dbReference type="ARBA" id="ARBA00004496"/>
    </source>
</evidence>
<dbReference type="Bgee" id="ENSSSCG00000006733">
    <property type="expression patterns" value="Expressed in mesenteric lymph node and 42 other cell types or tissues"/>
</dbReference>
<dbReference type="SMART" id="SM00487">
    <property type="entry name" value="DEXDc"/>
    <property type="match status" value="1"/>
</dbReference>
<feature type="compositionally biased region" description="Basic and acidic residues" evidence="27">
    <location>
        <begin position="579"/>
        <end position="588"/>
    </location>
</feature>
<evidence type="ECO:0000256" key="1">
    <source>
        <dbReference type="ARBA" id="ARBA00004123"/>
    </source>
</evidence>
<evidence type="ECO:0000256" key="10">
    <source>
        <dbReference type="ARBA" id="ARBA00022741"/>
    </source>
</evidence>
<dbReference type="GO" id="GO:0005829">
    <property type="term" value="C:cytosol"/>
    <property type="evidence" value="ECO:0007669"/>
    <property type="project" value="Ensembl"/>
</dbReference>
<keyword evidence="17" id="KW-0238">DNA-binding</keyword>
<evidence type="ECO:0000256" key="8">
    <source>
        <dbReference type="ARBA" id="ARBA00022723"/>
    </source>
</evidence>
<reference evidence="31" key="3">
    <citation type="submission" date="2025-08" db="UniProtKB">
        <authorList>
            <consortium name="Ensembl"/>
        </authorList>
    </citation>
    <scope>IDENTIFICATION</scope>
</reference>
<dbReference type="GO" id="GO:0005524">
    <property type="term" value="F:ATP binding"/>
    <property type="evidence" value="ECO:0007669"/>
    <property type="project" value="UniProtKB-KW"/>
</dbReference>
<dbReference type="PROSITE" id="PS51192">
    <property type="entry name" value="HELICASE_ATP_BIND_1"/>
    <property type="match status" value="1"/>
</dbReference>
<keyword evidence="19" id="KW-0508">mRNA splicing</keyword>
<evidence type="ECO:0000256" key="27">
    <source>
        <dbReference type="SAM" id="MobiDB-lite"/>
    </source>
</evidence>
<dbReference type="GO" id="GO:0006281">
    <property type="term" value="P:DNA repair"/>
    <property type="evidence" value="ECO:0000318"/>
    <property type="project" value="GO_Central"/>
</dbReference>
<dbReference type="PROSITE" id="PS51999">
    <property type="entry name" value="ZF_GRF"/>
    <property type="match status" value="1"/>
</dbReference>
<feature type="domain" description="Helicase ATP-binding" evidence="28">
    <location>
        <begin position="847"/>
        <end position="1050"/>
    </location>
</feature>
<dbReference type="CDD" id="cd18793">
    <property type="entry name" value="SF2_C_SNF"/>
    <property type="match status" value="1"/>
</dbReference>
<keyword evidence="11 26" id="KW-0863">Zinc-finger</keyword>
<dbReference type="GO" id="GO:0004386">
    <property type="term" value="F:helicase activity"/>
    <property type="evidence" value="ECO:0007669"/>
    <property type="project" value="UniProtKB-KW"/>
</dbReference>
<evidence type="ECO:0000256" key="17">
    <source>
        <dbReference type="ARBA" id="ARBA00023125"/>
    </source>
</evidence>
<evidence type="ECO:0000256" key="23">
    <source>
        <dbReference type="ARBA" id="ARBA00070113"/>
    </source>
</evidence>
<dbReference type="InterPro" id="IPR027417">
    <property type="entry name" value="P-loop_NTPase"/>
</dbReference>
<dbReference type="SUPFAM" id="SSF52540">
    <property type="entry name" value="P-loop containing nucleoside triphosphate hydrolases"/>
    <property type="match status" value="2"/>
</dbReference>
<evidence type="ECO:0000256" key="16">
    <source>
        <dbReference type="ARBA" id="ARBA00023015"/>
    </source>
</evidence>
<feature type="compositionally biased region" description="Polar residues" evidence="27">
    <location>
        <begin position="360"/>
        <end position="371"/>
    </location>
</feature>
<dbReference type="GO" id="GO:0006353">
    <property type="term" value="P:DNA-templated transcription termination"/>
    <property type="evidence" value="ECO:0007669"/>
    <property type="project" value="UniProtKB-KW"/>
</dbReference>
<evidence type="ECO:0000256" key="21">
    <source>
        <dbReference type="ARBA" id="ARBA00055750"/>
    </source>
</evidence>
<keyword evidence="13" id="KW-0347">Helicase</keyword>
<evidence type="ECO:0000256" key="14">
    <source>
        <dbReference type="ARBA" id="ARBA00022833"/>
    </source>
</evidence>
<evidence type="ECO:0000259" key="28">
    <source>
        <dbReference type="PROSITE" id="PS51192"/>
    </source>
</evidence>
<proteinExistence type="inferred from homology"/>
<feature type="compositionally biased region" description="Basic and acidic residues" evidence="27">
    <location>
        <begin position="450"/>
        <end position="495"/>
    </location>
</feature>
<evidence type="ECO:0000256" key="12">
    <source>
        <dbReference type="ARBA" id="ARBA00022801"/>
    </source>
</evidence>
<evidence type="ECO:0000259" key="30">
    <source>
        <dbReference type="PROSITE" id="PS51999"/>
    </source>
</evidence>
<keyword evidence="16" id="KW-0805">Transcription regulation</keyword>
<dbReference type="Ensembl" id="ENSSSCT00000007376.5">
    <property type="protein sequence ID" value="ENSSSCP00000007181.5"/>
    <property type="gene ID" value="ENSSSCG00000006733.5"/>
</dbReference>
<evidence type="ECO:0000256" key="19">
    <source>
        <dbReference type="ARBA" id="ARBA00023187"/>
    </source>
</evidence>
<dbReference type="InterPro" id="IPR000330">
    <property type="entry name" value="SNF2_N"/>
</dbReference>
<evidence type="ECO:0000256" key="5">
    <source>
        <dbReference type="ARBA" id="ARBA00022490"/>
    </source>
</evidence>
<keyword evidence="9" id="KW-0747">Spliceosome</keyword>
<evidence type="ECO:0000256" key="11">
    <source>
        <dbReference type="ARBA" id="ARBA00022771"/>
    </source>
</evidence>
<comment type="subunit">
    <text evidence="22">Interacts with CDC5L. Part of the spliceosome.</text>
</comment>
<feature type="region of interest" description="Disordered" evidence="27">
    <location>
        <begin position="729"/>
        <end position="763"/>
    </location>
</feature>
<dbReference type="GO" id="GO:0008094">
    <property type="term" value="F:ATP-dependent activity, acting on DNA"/>
    <property type="evidence" value="ECO:0000318"/>
    <property type="project" value="GO_Central"/>
</dbReference>
<comment type="similarity">
    <text evidence="3">Belongs to the SNF2/RAD54 helicase family.</text>
</comment>
<evidence type="ECO:0000256" key="4">
    <source>
        <dbReference type="ARBA" id="ARBA00022472"/>
    </source>
</evidence>
<keyword evidence="5" id="KW-0963">Cytoplasm</keyword>
<dbReference type="CDD" id="cd18072">
    <property type="entry name" value="DEXHc_TTF2"/>
    <property type="match status" value="1"/>
</dbReference>
<dbReference type="GO" id="GO:0008270">
    <property type="term" value="F:zinc ion binding"/>
    <property type="evidence" value="ECO:0007669"/>
    <property type="project" value="UniProtKB-KW"/>
</dbReference>
<dbReference type="InterPro" id="IPR049730">
    <property type="entry name" value="SNF2/RAD54-like_C"/>
</dbReference>
<keyword evidence="4" id="KW-0806">Transcription termination</keyword>
<evidence type="ECO:0000256" key="18">
    <source>
        <dbReference type="ARBA" id="ARBA00023163"/>
    </source>
</evidence>
<feature type="compositionally biased region" description="Basic and acidic residues" evidence="27">
    <location>
        <begin position="418"/>
        <end position="429"/>
    </location>
</feature>
<reference evidence="31" key="2">
    <citation type="journal article" date="2020" name="Gigascience">
        <title>An improved pig reference genome sequence to enable pig genetics and genomics research.</title>
        <authorList>
            <person name="Warr A."/>
            <person name="Affara N."/>
            <person name="Aken B."/>
            <person name="Beiki H."/>
            <person name="Bickhart D.M."/>
            <person name="Billis K."/>
            <person name="Chow W."/>
            <person name="Eory L."/>
            <person name="Finlayson H.A."/>
            <person name="Flicek P."/>
            <person name="Giron C.G."/>
            <person name="Griffin D.K."/>
            <person name="Hall R."/>
            <person name="Hannum G."/>
            <person name="Hourlier T."/>
            <person name="Howe K."/>
            <person name="Hume D.A."/>
            <person name="Izuogu O."/>
            <person name="Kim K."/>
            <person name="Koren S."/>
            <person name="Liu H."/>
            <person name="Manchanda N."/>
            <person name="Martin F.J."/>
            <person name="Nonneman D.J."/>
            <person name="O'Connor R.E."/>
            <person name="Phillippy A.M."/>
            <person name="Rohrer G.A."/>
            <person name="Rosen B.D."/>
            <person name="Rund L.A."/>
            <person name="Sargent C.A."/>
            <person name="Schook L.B."/>
            <person name="Schroeder S.G."/>
            <person name="Schwartz A.S."/>
            <person name="Skinner B.M."/>
            <person name="Talbot R."/>
            <person name="Tseng E."/>
            <person name="Tuggle C.K."/>
            <person name="Watson M."/>
            <person name="Smith T.P.L."/>
            <person name="Archibald A.L."/>
        </authorList>
    </citation>
    <scope>NUCLEOTIDE SEQUENCE [LARGE SCALE GENOMIC DNA]</scope>
    <source>
        <strain evidence="31">Duroc</strain>
    </source>
</reference>
<dbReference type="PANTHER" id="PTHR45626:SF50">
    <property type="entry name" value="TRANSCRIPTION TERMINATION FACTOR 2"/>
    <property type="match status" value="1"/>
</dbReference>
<feature type="region of interest" description="Disordered" evidence="27">
    <location>
        <begin position="360"/>
        <end position="383"/>
    </location>
</feature>
<evidence type="ECO:0000256" key="24">
    <source>
        <dbReference type="ARBA" id="ARBA00079067"/>
    </source>
</evidence>
<comment type="function">
    <text evidence="21">DsDNA-dependent ATPase which acts as a transcription termination factor by coupling ATP hydrolysis with removal of RNA polymerase II from the DNA template. May contribute to mitotic transcription repression. May also be involved in pre-mRNA splicing.</text>
</comment>
<keyword evidence="12" id="KW-0378">Hydrolase</keyword>
<dbReference type="GO" id="GO:0003677">
    <property type="term" value="F:DNA binding"/>
    <property type="evidence" value="ECO:0007669"/>
    <property type="project" value="UniProtKB-KW"/>
</dbReference>
<protein>
    <recommendedName>
        <fullName evidence="23">Transcription termination factor 2</fullName>
    </recommendedName>
    <alternativeName>
        <fullName evidence="25">RNA polymerase II termination factor</fullName>
    </alternativeName>
    <alternativeName>
        <fullName evidence="24">Transcription release factor 2</fullName>
    </alternativeName>
</protein>
<dbReference type="AlphaFoldDB" id="F1SAY2"/>
<comment type="subcellular location">
    <subcellularLocation>
        <location evidence="2">Cytoplasm</location>
    </subcellularLocation>
    <subcellularLocation>
        <location evidence="1">Nucleus</location>
    </subcellularLocation>
</comment>
<keyword evidence="6" id="KW-0597">Phosphoprotein</keyword>
<feature type="compositionally biased region" description="Polar residues" evidence="27">
    <location>
        <begin position="735"/>
        <end position="749"/>
    </location>
</feature>
<feature type="region of interest" description="Disordered" evidence="27">
    <location>
        <begin position="210"/>
        <end position="249"/>
    </location>
</feature>
<evidence type="ECO:0000256" key="20">
    <source>
        <dbReference type="ARBA" id="ARBA00023242"/>
    </source>
</evidence>
<dbReference type="Gene3D" id="3.40.50.300">
    <property type="entry name" value="P-loop containing nucleotide triphosphate hydrolases"/>
    <property type="match status" value="1"/>
</dbReference>
<dbReference type="GO" id="GO:0016787">
    <property type="term" value="F:hydrolase activity"/>
    <property type="evidence" value="ECO:0007669"/>
    <property type="project" value="UniProtKB-KW"/>
</dbReference>
<keyword evidence="8" id="KW-0479">Metal-binding</keyword>
<evidence type="ECO:0000313" key="33">
    <source>
        <dbReference type="VGNC" id="VGNC:94563"/>
    </source>
</evidence>
<dbReference type="GO" id="GO:0005634">
    <property type="term" value="C:nucleus"/>
    <property type="evidence" value="ECO:0000318"/>
    <property type="project" value="GO_Central"/>
</dbReference>
<evidence type="ECO:0000256" key="22">
    <source>
        <dbReference type="ARBA" id="ARBA00063699"/>
    </source>
</evidence>
<dbReference type="GO" id="GO:0005681">
    <property type="term" value="C:spliceosomal complex"/>
    <property type="evidence" value="ECO:0007669"/>
    <property type="project" value="UniProtKB-KW"/>
</dbReference>
<keyword evidence="32" id="KW-1185">Reference proteome</keyword>
<dbReference type="SMART" id="SM00490">
    <property type="entry name" value="HELICc"/>
    <property type="match status" value="1"/>
</dbReference>
<dbReference type="VGNC" id="VGNC:94563">
    <property type="gene designation" value="TTF2"/>
</dbReference>
<dbReference type="Pfam" id="PF00271">
    <property type="entry name" value="Helicase_C"/>
    <property type="match status" value="1"/>
</dbReference>
<evidence type="ECO:0000256" key="6">
    <source>
        <dbReference type="ARBA" id="ARBA00022553"/>
    </source>
</evidence>
<keyword evidence="18" id="KW-0804">Transcription</keyword>
<evidence type="ECO:0000256" key="13">
    <source>
        <dbReference type="ARBA" id="ARBA00022806"/>
    </source>
</evidence>
<dbReference type="InterPro" id="IPR050628">
    <property type="entry name" value="SNF2_RAD54_helicase_TF"/>
</dbReference>
<sequence>MKISVKPFQVINESHHDPSLSRPYLSVHKHEIKSTITIQIVLAFAPGLLRVLVIYKMFFNHFRGFPRILGIPMSSQTSPLPHGFLLLCSDLWAPTAVVMLEPMRCQNWMVVSKGKCPTLILSLLCTLFGSRTNPKSLVSPISKDSLVKTTPLSLAQYLLSPESRHSQSETSLGDRLYVPHSPFSAPRNLGDISIPGLLLLQDLQSKASLSPEASPASKTLSSFGHAPSTKDQVHPPPRLSSISARGKPEDGCDWLERRSRMEVVRCPQHGTLCFLKTGVRDGPNKGKSFYVCPADTCNFLRATDIPVSHCLLHEGMVVELQGLFLPQGKKEYRLLFRCTRSKAEGKRWCGNIPWQDPNSKGYSVTSKSQHASEPPHYPFSQQRNPFKVLDKNQEPSLWKQFIKGEDEEKTAHKKQKEKGHPLLDQDNVQKPESKCWMEKDLSSGLVVKEKPSAVQEKQRGEKTEFQCDTKELEGMHQRKVFEMKSRQVHKDELREPPVSQETANGDSYIRKESEPPRKEETKPLPRTVPSQHPINQPQKGGHLSQEHPQSWEVRETKTKDDPSCSQTLQKRLLQGHSHAQSETRDVSALKEPAAQPAPPATRHPRGEREDVDTSSGDSEEDDVVFVSSEPGSPLLFDLTPDSQKKENLKFPGQSEQRKISPASGVCKKGEPLDPAAQRVHLTAQLKQKKSTLASVNLQALPDKGQKLFKQIQELEEALGALALYPEQDVNEKRNTQVPQQRNATKTSSDPPHLVPPRPLQGQDLQPLASLGLKAARQEIAGGSGQCRGGPTSQDRLHSVWKVTSEAIDELHRSLESRPDETAVAEDPAGLKVPLLLHQKQALAWLLWRESQKPPGGILADDMGLGKTLTMIALILTQKNQEKNKEKDKTTSSTWLSKTDSSEFTSHRTLIICPASLIHHWKNEVQKRVCNNELRVYLYHGPNRDQNAKVLSMYDIVITTYSLLAKEIPTKEQEGAVPGAELSVQGTASPLLRIVWARIILDEAHTVKNPRVQTSMAVCKLQAQARWAVTGTPIQNNLLDMYSLLKFLRCSPFDEFSLWKSQVDNGSKKGGERLNILTKSLLLRRTKDQLDSTGKPLVELPQRQFQLHRLKLSEDEETVYNVLFARSRSDLQSYLKRYETGDRSSARSPDNPFNKVAQEFGSDGPRRPVAGDLQGSSTVHILSQLLRLRQCCCHLSLLKSALDPTELKSEGLVLSLEEQLSALTLSELHSSESSASVSLNGTCFKVELFDSMRQSTKISSLLAELEAIRRNSGSQKSVIVSQWTSMLEVVALHLKRHRVTYATIDGSVNPKQRMDLVEAFNSSGGPQVMLISLLAGGVGLNLTGGNHLFLLDMHWNPSLEDQASDRIYRVGQQKDVVIHRFVCEGTVEEKILQLQEKKKDLAKQILSGSGEFVTKLTLADLKILFGI</sequence>
<dbReference type="FunFam" id="3.40.50.10810:FF:000043">
    <property type="entry name" value="Transcription termination factor 2"/>
    <property type="match status" value="1"/>
</dbReference>
<reference evidence="32" key="1">
    <citation type="submission" date="2009-11" db="EMBL/GenBank/DDBJ databases">
        <authorList>
            <consortium name="Porcine genome sequencing project"/>
        </authorList>
    </citation>
    <scope>NUCLEOTIDE SEQUENCE [LARGE SCALE GENOMIC DNA]</scope>
    <source>
        <strain evidence="32">Duroc</strain>
    </source>
</reference>